<reference evidence="3" key="1">
    <citation type="submission" date="2025-08" db="UniProtKB">
        <authorList>
            <consortium name="RefSeq"/>
        </authorList>
    </citation>
    <scope>IDENTIFICATION</scope>
</reference>
<evidence type="ECO:0000313" key="3">
    <source>
        <dbReference type="RefSeq" id="XP_036358910.1"/>
    </source>
</evidence>
<name>A0A7E6EVB9_9MOLL</name>
<proteinExistence type="predicted"/>
<dbReference type="RefSeq" id="XP_036358910.1">
    <property type="nucleotide sequence ID" value="XM_036503017.1"/>
</dbReference>
<dbReference type="PANTHER" id="PTHR35378:SF1">
    <property type="entry name" value="C2H2-TYPE DOMAIN-CONTAINING PROTEIN"/>
    <property type="match status" value="1"/>
</dbReference>
<evidence type="ECO:0000313" key="2">
    <source>
        <dbReference type="Proteomes" id="UP000515154"/>
    </source>
</evidence>
<dbReference type="Proteomes" id="UP000515154">
    <property type="component" value="Linkage group LG5"/>
</dbReference>
<keyword evidence="2" id="KW-1185">Reference proteome</keyword>
<protein>
    <submittedName>
        <fullName evidence="3">Uncharacterized protein LOC115211823</fullName>
    </submittedName>
</protein>
<feature type="compositionally biased region" description="Polar residues" evidence="1">
    <location>
        <begin position="119"/>
        <end position="131"/>
    </location>
</feature>
<feature type="compositionally biased region" description="Basic and acidic residues" evidence="1">
    <location>
        <begin position="133"/>
        <end position="171"/>
    </location>
</feature>
<accession>A0A7E6EVB9</accession>
<feature type="compositionally biased region" description="Polar residues" evidence="1">
    <location>
        <begin position="176"/>
        <end position="194"/>
    </location>
</feature>
<sequence>MFITLSPKEIRYTQDSISSCFQNGNEIQDLISDIIKGQTTINEIRTIRVFLKDEKHYSVDNRRLYVFKEVQRLKQPYLRIGVKLIDEADFDAAKFTTTSDGLYIKVRKGPTNRVPKHTTAPTNIYSFSASPRRTYEESPRTTYEESPRTAYEESPRTAYEESPRTTYEESPRPTYEASTRTTDATGSSFSSRYGTDNVYRLETPIVPNIILEEPTKPTPEKSDDRCCVIL</sequence>
<organism evidence="2 3">
    <name type="scientific">Octopus sinensis</name>
    <name type="common">East Asian common octopus</name>
    <dbReference type="NCBI Taxonomy" id="2607531"/>
    <lineage>
        <taxon>Eukaryota</taxon>
        <taxon>Metazoa</taxon>
        <taxon>Spiralia</taxon>
        <taxon>Lophotrochozoa</taxon>
        <taxon>Mollusca</taxon>
        <taxon>Cephalopoda</taxon>
        <taxon>Coleoidea</taxon>
        <taxon>Octopodiformes</taxon>
        <taxon>Octopoda</taxon>
        <taxon>Incirrata</taxon>
        <taxon>Octopodidae</taxon>
        <taxon>Octopus</taxon>
    </lineage>
</organism>
<feature type="region of interest" description="Disordered" evidence="1">
    <location>
        <begin position="111"/>
        <end position="194"/>
    </location>
</feature>
<gene>
    <name evidence="3" type="primary">LOC115211823</name>
</gene>
<dbReference type="KEGG" id="osn:115211823"/>
<dbReference type="PANTHER" id="PTHR35378">
    <property type="entry name" value="UNNAMED PRODUCT"/>
    <property type="match status" value="1"/>
</dbReference>
<evidence type="ECO:0000256" key="1">
    <source>
        <dbReference type="SAM" id="MobiDB-lite"/>
    </source>
</evidence>
<dbReference type="AlphaFoldDB" id="A0A7E6EVB9"/>